<dbReference type="Gene3D" id="1.10.10.60">
    <property type="entry name" value="Homeodomain-like"/>
    <property type="match status" value="2"/>
</dbReference>
<reference evidence="5 6" key="1">
    <citation type="submission" date="2021-03" db="EMBL/GenBank/DDBJ databases">
        <title>Antimicrobial resistance genes in bacteria isolated from Japanese honey, and their potential for conferring macrolide and lincosamide resistance in the American foulbrood pathogen Paenibacillus larvae.</title>
        <authorList>
            <person name="Okamoto M."/>
            <person name="Kumagai M."/>
            <person name="Kanamori H."/>
            <person name="Takamatsu D."/>
        </authorList>
    </citation>
    <scope>NUCLEOTIDE SEQUENCE [LARGE SCALE GENOMIC DNA]</scope>
    <source>
        <strain evidence="5 6">J21TS3</strain>
    </source>
</reference>
<evidence type="ECO:0000256" key="1">
    <source>
        <dbReference type="ARBA" id="ARBA00023015"/>
    </source>
</evidence>
<comment type="caution">
    <text evidence="5">The sequence shown here is derived from an EMBL/GenBank/DDBJ whole genome shotgun (WGS) entry which is preliminary data.</text>
</comment>
<evidence type="ECO:0000259" key="4">
    <source>
        <dbReference type="PROSITE" id="PS01124"/>
    </source>
</evidence>
<dbReference type="RefSeq" id="WP_212950721.1">
    <property type="nucleotide sequence ID" value="NZ_BORW01000016.1"/>
</dbReference>
<evidence type="ECO:0000313" key="6">
    <source>
        <dbReference type="Proteomes" id="UP000680638"/>
    </source>
</evidence>
<keyword evidence="6" id="KW-1185">Reference proteome</keyword>
<keyword evidence="1" id="KW-0805">Transcription regulation</keyword>
<dbReference type="Pfam" id="PF10114">
    <property type="entry name" value="PocR"/>
    <property type="match status" value="1"/>
</dbReference>
<keyword evidence="2" id="KW-0238">DNA-binding</keyword>
<dbReference type="PANTHER" id="PTHR43280:SF28">
    <property type="entry name" value="HTH-TYPE TRANSCRIPTIONAL ACTIVATOR RHAS"/>
    <property type="match status" value="1"/>
</dbReference>
<gene>
    <name evidence="5" type="ORF">J21TS3_31090</name>
</gene>
<dbReference type="Proteomes" id="UP000680638">
    <property type="component" value="Unassembled WGS sequence"/>
</dbReference>
<keyword evidence="3" id="KW-0804">Transcription</keyword>
<evidence type="ECO:0000313" key="5">
    <source>
        <dbReference type="EMBL" id="GIO68288.1"/>
    </source>
</evidence>
<dbReference type="PROSITE" id="PS01124">
    <property type="entry name" value="HTH_ARAC_FAMILY_2"/>
    <property type="match status" value="1"/>
</dbReference>
<evidence type="ECO:0000256" key="2">
    <source>
        <dbReference type="ARBA" id="ARBA00023125"/>
    </source>
</evidence>
<sequence length="348" mass="39657">MNPRYDLKRIIDIEKWHKLQDSLSLVTRMAIITVDYKGVPVTKHSRCQAFCQGVRKDGNLSSYCQKCDARGGLEAVRTNKPYVYRCHFGIVDIAVPIIVEGQYIGAIMAGQIKLRDADLPLEQIVTRPPNAETDRKFKELEPEYRALPELSSEEVSAIADMLFHLCNYIVGEAIQKHATVDMYKKVLTAEPAAPDPVSAAPQAYEQIQAMQHELSSTLIEAKIKQGTERAYRAANPLLQPAFDYMYRHKNENVRLQDMAALCHVSPSYFSRVFTRETGENFSVFVPRLKIEWAKQLLETTDLSVNHIGDELGFADPGYFIKTFKKFESLTPAVYRKIYSREQRRNSAD</sequence>
<dbReference type="Pfam" id="PF12833">
    <property type="entry name" value="HTH_18"/>
    <property type="match status" value="1"/>
</dbReference>
<dbReference type="PANTHER" id="PTHR43280">
    <property type="entry name" value="ARAC-FAMILY TRANSCRIPTIONAL REGULATOR"/>
    <property type="match status" value="1"/>
</dbReference>
<feature type="domain" description="HTH araC/xylS-type" evidence="4">
    <location>
        <begin position="239"/>
        <end position="337"/>
    </location>
</feature>
<organism evidence="5 6">
    <name type="scientific">Paenibacillus cookii</name>
    <dbReference type="NCBI Taxonomy" id="157839"/>
    <lineage>
        <taxon>Bacteria</taxon>
        <taxon>Bacillati</taxon>
        <taxon>Bacillota</taxon>
        <taxon>Bacilli</taxon>
        <taxon>Bacillales</taxon>
        <taxon>Paenibacillaceae</taxon>
        <taxon>Paenibacillus</taxon>
    </lineage>
</organism>
<dbReference type="EMBL" id="BORW01000016">
    <property type="protein sequence ID" value="GIO68288.1"/>
    <property type="molecule type" value="Genomic_DNA"/>
</dbReference>
<dbReference type="InterPro" id="IPR018060">
    <property type="entry name" value="HTH_AraC"/>
</dbReference>
<accession>A0ABQ4LYS5</accession>
<protein>
    <submittedName>
        <fullName evidence="5">AraC family transcriptional regulator</fullName>
    </submittedName>
</protein>
<dbReference type="SMART" id="SM00342">
    <property type="entry name" value="HTH_ARAC"/>
    <property type="match status" value="1"/>
</dbReference>
<evidence type="ECO:0000256" key="3">
    <source>
        <dbReference type="ARBA" id="ARBA00023163"/>
    </source>
</evidence>
<proteinExistence type="predicted"/>
<dbReference type="InterPro" id="IPR018771">
    <property type="entry name" value="PocR_dom"/>
</dbReference>
<dbReference type="InterPro" id="IPR009057">
    <property type="entry name" value="Homeodomain-like_sf"/>
</dbReference>
<name>A0ABQ4LYS5_9BACL</name>
<dbReference type="SUPFAM" id="SSF46689">
    <property type="entry name" value="Homeodomain-like"/>
    <property type="match status" value="2"/>
</dbReference>